<proteinExistence type="predicted"/>
<feature type="region of interest" description="Disordered" evidence="1">
    <location>
        <begin position="1"/>
        <end position="22"/>
    </location>
</feature>
<protein>
    <submittedName>
        <fullName evidence="2">Uncharacterized protein</fullName>
    </submittedName>
</protein>
<dbReference type="AlphaFoldDB" id="A0A552E6Z7"/>
<reference evidence="2 3" key="1">
    <citation type="submission" date="2019-01" db="EMBL/GenBank/DDBJ databases">
        <title>Coherence of Microcystis species and biogeography revealed through population genomics.</title>
        <authorList>
            <person name="Perez-Carrascal O.M."/>
            <person name="Terrat Y."/>
            <person name="Giani A."/>
            <person name="Fortin N."/>
            <person name="Tromas N."/>
            <person name="Shapiro B.J."/>
        </authorList>
    </citation>
    <scope>NUCLEOTIDE SEQUENCE [LARGE SCALE GENOMIC DNA]</scope>
    <source>
        <strain evidence="2">Ma_MB_S_20031200_S102</strain>
    </source>
</reference>
<dbReference type="Proteomes" id="UP000317708">
    <property type="component" value="Unassembled WGS sequence"/>
</dbReference>
<accession>A0A552E6Z7</accession>
<evidence type="ECO:0000256" key="1">
    <source>
        <dbReference type="SAM" id="MobiDB-lite"/>
    </source>
</evidence>
<dbReference type="EMBL" id="SFBI01000214">
    <property type="protein sequence ID" value="TRU30289.1"/>
    <property type="molecule type" value="Genomic_DNA"/>
</dbReference>
<gene>
    <name evidence="2" type="ORF">EWV92_22560</name>
</gene>
<evidence type="ECO:0000313" key="2">
    <source>
        <dbReference type="EMBL" id="TRU30289.1"/>
    </source>
</evidence>
<sequence length="63" mass="7171">MSNHQQGRENQDKGFRGASSKTRLKNKYLKQWSCIVSEHLPNLSTPQAIGLATERRTLELCLT</sequence>
<feature type="compositionally biased region" description="Basic and acidic residues" evidence="1">
    <location>
        <begin position="1"/>
        <end position="15"/>
    </location>
</feature>
<name>A0A552E6Z7_MICAE</name>
<evidence type="ECO:0000313" key="3">
    <source>
        <dbReference type="Proteomes" id="UP000317708"/>
    </source>
</evidence>
<organism evidence="2 3">
    <name type="scientific">Microcystis aeruginosa Ma_MB_S_20031200_S102</name>
    <dbReference type="NCBI Taxonomy" id="2486254"/>
    <lineage>
        <taxon>Bacteria</taxon>
        <taxon>Bacillati</taxon>
        <taxon>Cyanobacteriota</taxon>
        <taxon>Cyanophyceae</taxon>
        <taxon>Oscillatoriophycideae</taxon>
        <taxon>Chroococcales</taxon>
        <taxon>Microcystaceae</taxon>
        <taxon>Microcystis</taxon>
    </lineage>
</organism>
<comment type="caution">
    <text evidence="2">The sequence shown here is derived from an EMBL/GenBank/DDBJ whole genome shotgun (WGS) entry which is preliminary data.</text>
</comment>